<gene>
    <name evidence="1" type="ORF">R3P82_13915</name>
</gene>
<organism evidence="1 2">
    <name type="scientific">Dietzia maris</name>
    <dbReference type="NCBI Taxonomy" id="37915"/>
    <lineage>
        <taxon>Bacteria</taxon>
        <taxon>Bacillati</taxon>
        <taxon>Actinomycetota</taxon>
        <taxon>Actinomycetes</taxon>
        <taxon>Mycobacteriales</taxon>
        <taxon>Dietziaceae</taxon>
        <taxon>Dietzia</taxon>
    </lineage>
</organism>
<protein>
    <submittedName>
        <fullName evidence="1">Uncharacterized protein</fullName>
    </submittedName>
</protein>
<evidence type="ECO:0000313" key="1">
    <source>
        <dbReference type="EMBL" id="MDV6300198.1"/>
    </source>
</evidence>
<dbReference type="RefSeq" id="WP_317470742.1">
    <property type="nucleotide sequence ID" value="NZ_JAWLKJ010000003.1"/>
</dbReference>
<reference evidence="1" key="1">
    <citation type="submission" date="2023-10" db="EMBL/GenBank/DDBJ databases">
        <title>Development of a sustainable strategy for remediation of hydrocarbon-contaminated territories based on the waste exchange concept.</title>
        <authorList>
            <person name="Krivoruchko A."/>
        </authorList>
    </citation>
    <scope>NUCLEOTIDE SEQUENCE</scope>
    <source>
        <strain evidence="1">IEGM 1175</strain>
    </source>
</reference>
<dbReference type="AlphaFoldDB" id="A0AAE4QZT7"/>
<sequence length="122" mass="13216">MYAETHDVEFEVERPFSDVDTHRAGSLITAASRLLDQFVTVDRADPEQMGLAKIVVVDMVAEALVPGEYRGHQSYSWRNGALAGSGTLVATAGALRLLDWHLAMFGAPSALSPSWHFGDEVG</sequence>
<accession>A0AAE4QZT7</accession>
<name>A0AAE4QZT7_9ACTN</name>
<dbReference type="EMBL" id="JAWLKJ010000003">
    <property type="protein sequence ID" value="MDV6300198.1"/>
    <property type="molecule type" value="Genomic_DNA"/>
</dbReference>
<comment type="caution">
    <text evidence="1">The sequence shown here is derived from an EMBL/GenBank/DDBJ whole genome shotgun (WGS) entry which is preliminary data.</text>
</comment>
<dbReference type="Proteomes" id="UP001185873">
    <property type="component" value="Unassembled WGS sequence"/>
</dbReference>
<evidence type="ECO:0000313" key="2">
    <source>
        <dbReference type="Proteomes" id="UP001185873"/>
    </source>
</evidence>
<proteinExistence type="predicted"/>